<comment type="similarity">
    <text evidence="9">Belongs to the binding-protein-dependent transport system permease family. LivHM subfamily.</text>
</comment>
<evidence type="ECO:0000313" key="12">
    <source>
        <dbReference type="Proteomes" id="UP000008385"/>
    </source>
</evidence>
<keyword evidence="3" id="KW-1003">Cell membrane</keyword>
<evidence type="ECO:0000256" key="1">
    <source>
        <dbReference type="ARBA" id="ARBA00004651"/>
    </source>
</evidence>
<dbReference type="eggNOG" id="COG0559">
    <property type="taxonomic scope" value="Bacteria"/>
</dbReference>
<feature type="transmembrane region" description="Helical" evidence="10">
    <location>
        <begin position="69"/>
        <end position="95"/>
    </location>
</feature>
<dbReference type="OrthoDB" id="25113at2"/>
<evidence type="ECO:0000256" key="6">
    <source>
        <dbReference type="ARBA" id="ARBA00022970"/>
    </source>
</evidence>
<dbReference type="Proteomes" id="UP000008385">
    <property type="component" value="Chromosome"/>
</dbReference>
<dbReference type="CDD" id="cd06582">
    <property type="entry name" value="TM_PBP1_LivH_like"/>
    <property type="match status" value="1"/>
</dbReference>
<evidence type="ECO:0000256" key="5">
    <source>
        <dbReference type="ARBA" id="ARBA00022692"/>
    </source>
</evidence>
<reference evidence="12" key="1">
    <citation type="submission" date="2006-01" db="EMBL/GenBank/DDBJ databases">
        <title>Genome of the cyst-dividing bacterium Ramlibacter tataouinensis.</title>
        <authorList>
            <person name="Barakat M."/>
            <person name="Ortet P."/>
            <person name="De Luca G."/>
            <person name="Jourlin-Castelli C."/>
            <person name="Ansaldi M."/>
            <person name="Py B."/>
            <person name="Fichant G."/>
            <person name="Coutinho P."/>
            <person name="Voulhoux R."/>
            <person name="Bastien O."/>
            <person name="Roy S."/>
            <person name="Marechal E."/>
            <person name="Henrissat B."/>
            <person name="Quentin Y."/>
            <person name="Noirot P."/>
            <person name="Filloux A."/>
            <person name="Mejean V."/>
            <person name="DuBow M."/>
            <person name="Barras F."/>
            <person name="Heulin T."/>
        </authorList>
    </citation>
    <scope>NUCLEOTIDE SEQUENCE [LARGE SCALE GENOMIC DNA]</scope>
    <source>
        <strain evidence="12">ATCC BAA-407 / DSM 14655 / LMG 21543 / TTB310</strain>
    </source>
</reference>
<dbReference type="GO" id="GO:1903806">
    <property type="term" value="P:L-isoleucine import across plasma membrane"/>
    <property type="evidence" value="ECO:0007669"/>
    <property type="project" value="TreeGrafter"/>
</dbReference>
<feature type="transmembrane region" description="Helical" evidence="10">
    <location>
        <begin position="159"/>
        <end position="176"/>
    </location>
</feature>
<dbReference type="GO" id="GO:0015192">
    <property type="term" value="F:L-phenylalanine transmembrane transporter activity"/>
    <property type="evidence" value="ECO:0007669"/>
    <property type="project" value="TreeGrafter"/>
</dbReference>
<evidence type="ECO:0000313" key="11">
    <source>
        <dbReference type="EMBL" id="AEG91841.1"/>
    </source>
</evidence>
<dbReference type="InterPro" id="IPR052157">
    <property type="entry name" value="BCAA_transport_permease"/>
</dbReference>
<name>F5XXN8_RAMTT</name>
<protein>
    <submittedName>
        <fullName evidence="11">Candidate ABC type branched chain amino acid transport system, permease component</fullName>
    </submittedName>
</protein>
<dbReference type="PANTHER" id="PTHR11795">
    <property type="entry name" value="BRANCHED-CHAIN AMINO ACID TRANSPORT SYSTEM PERMEASE PROTEIN LIVH"/>
    <property type="match status" value="1"/>
</dbReference>
<dbReference type="GO" id="GO:0015190">
    <property type="term" value="F:L-leucine transmembrane transporter activity"/>
    <property type="evidence" value="ECO:0007669"/>
    <property type="project" value="TreeGrafter"/>
</dbReference>
<dbReference type="InterPro" id="IPR001851">
    <property type="entry name" value="ABC_transp_permease"/>
</dbReference>
<dbReference type="HOGENOM" id="CLU_039929_1_0_4"/>
<sequence>MILQVLADGLVVGSVVSLGAIGLTLTFSILRFSNFGHGELLAWGAYLALSALGWFAALGGGQPFAPLSFGWPLLGALAAAAAGTAGLALALDWLLFRRLRAQGAITLVIASFGAALALRNLLFFLYGGIPQYYSGELQMAIRLVPRSVAGGLRITPDQLFVLALTLAIVLGLHLFLSRSTMGRAMRGTAGNPQLARVAGIDPEHVLRVTWVLGGVLAAVAGVFAGLTVQLRPTLGQELLLPLFAAAILGGIGSVWGAVIGGLIVGLAESAAVMWVGAEYRAAVSFLVLIAILLVRPTGLFAEKA</sequence>
<feature type="transmembrane region" description="Helical" evidence="10">
    <location>
        <begin position="6"/>
        <end position="28"/>
    </location>
</feature>
<feature type="transmembrane region" description="Helical" evidence="10">
    <location>
        <begin position="205"/>
        <end position="226"/>
    </location>
</feature>
<evidence type="ECO:0000256" key="2">
    <source>
        <dbReference type="ARBA" id="ARBA00022448"/>
    </source>
</evidence>
<dbReference type="Pfam" id="PF02653">
    <property type="entry name" value="BPD_transp_2"/>
    <property type="match status" value="1"/>
</dbReference>
<dbReference type="AlphaFoldDB" id="F5XXN8"/>
<evidence type="ECO:0000256" key="4">
    <source>
        <dbReference type="ARBA" id="ARBA00022519"/>
    </source>
</evidence>
<dbReference type="GO" id="GO:0042941">
    <property type="term" value="P:D-alanine transmembrane transport"/>
    <property type="evidence" value="ECO:0007669"/>
    <property type="project" value="TreeGrafter"/>
</dbReference>
<dbReference type="GO" id="GO:0005886">
    <property type="term" value="C:plasma membrane"/>
    <property type="evidence" value="ECO:0007669"/>
    <property type="project" value="UniProtKB-SubCell"/>
</dbReference>
<dbReference type="RefSeq" id="WP_013900074.1">
    <property type="nucleotide sequence ID" value="NC_015677.1"/>
</dbReference>
<keyword evidence="5 10" id="KW-0812">Transmembrane</keyword>
<keyword evidence="8 10" id="KW-0472">Membrane</keyword>
<feature type="transmembrane region" description="Helical" evidence="10">
    <location>
        <begin position="107"/>
        <end position="129"/>
    </location>
</feature>
<gene>
    <name evidence="11" type="ordered locus">Rta_07600</name>
</gene>
<dbReference type="GO" id="GO:0015808">
    <property type="term" value="P:L-alanine transport"/>
    <property type="evidence" value="ECO:0007669"/>
    <property type="project" value="TreeGrafter"/>
</dbReference>
<accession>F5XXN8</accession>
<dbReference type="PANTHER" id="PTHR11795:SF371">
    <property type="entry name" value="HIGH-AFFINITY BRANCHED-CHAIN AMINO ACID TRANSPORT SYSTEM PERMEASE PROTEIN LIVH"/>
    <property type="match status" value="1"/>
</dbReference>
<dbReference type="GO" id="GO:0005304">
    <property type="term" value="F:L-valine transmembrane transporter activity"/>
    <property type="evidence" value="ECO:0007669"/>
    <property type="project" value="TreeGrafter"/>
</dbReference>
<evidence type="ECO:0000256" key="10">
    <source>
        <dbReference type="SAM" id="Phobius"/>
    </source>
</evidence>
<evidence type="ECO:0000256" key="8">
    <source>
        <dbReference type="ARBA" id="ARBA00023136"/>
    </source>
</evidence>
<feature type="transmembrane region" description="Helical" evidence="10">
    <location>
        <begin position="279"/>
        <end position="301"/>
    </location>
</feature>
<dbReference type="STRING" id="365046.Rta_07600"/>
<dbReference type="EMBL" id="CP000245">
    <property type="protein sequence ID" value="AEG91841.1"/>
    <property type="molecule type" value="Genomic_DNA"/>
</dbReference>
<dbReference type="GO" id="GO:0015188">
    <property type="term" value="F:L-isoleucine transmembrane transporter activity"/>
    <property type="evidence" value="ECO:0007669"/>
    <property type="project" value="TreeGrafter"/>
</dbReference>
<organism evidence="11 12">
    <name type="scientific">Ramlibacter tataouinensis (strain ATCC BAA-407 / DSM 14655 / LMG 21543 / TTB310)</name>
    <dbReference type="NCBI Taxonomy" id="365046"/>
    <lineage>
        <taxon>Bacteria</taxon>
        <taxon>Pseudomonadati</taxon>
        <taxon>Pseudomonadota</taxon>
        <taxon>Betaproteobacteria</taxon>
        <taxon>Burkholderiales</taxon>
        <taxon>Comamonadaceae</taxon>
        <taxon>Ramlibacter</taxon>
    </lineage>
</organism>
<feature type="transmembrane region" description="Helical" evidence="10">
    <location>
        <begin position="40"/>
        <end position="57"/>
    </location>
</feature>
<feature type="transmembrane region" description="Helical" evidence="10">
    <location>
        <begin position="238"/>
        <end position="267"/>
    </location>
</feature>
<keyword evidence="4" id="KW-0997">Cell inner membrane</keyword>
<keyword evidence="2" id="KW-0813">Transport</keyword>
<keyword evidence="6" id="KW-0029">Amino-acid transport</keyword>
<dbReference type="KEGG" id="rta:Rta_07600"/>
<reference evidence="11 12" key="2">
    <citation type="journal article" date="2011" name="PLoS ONE">
        <title>The Cyst-Dividing Bacterium Ramlibacter tataouinensis TTB310 Genome Reveals a Well-Stocked Toolbox for Adaptation to a Desert Environment.</title>
        <authorList>
            <person name="De Luca G."/>
            <person name="Barakat M."/>
            <person name="Ortet P."/>
            <person name="Fochesato S."/>
            <person name="Jourlin-Castelli C."/>
            <person name="Ansaldi M."/>
            <person name="Py B."/>
            <person name="Fichant G."/>
            <person name="Coutinho P.M."/>
            <person name="Voulhoux R."/>
            <person name="Bastien O."/>
            <person name="Marechal E."/>
            <person name="Henrissat B."/>
            <person name="Quentin Y."/>
            <person name="Noirot P."/>
            <person name="Filloux A."/>
            <person name="Mejean V."/>
            <person name="Dubow M.S."/>
            <person name="Barras F."/>
            <person name="Barbe V."/>
            <person name="Weissenbach J."/>
            <person name="Mihalcescu I."/>
            <person name="Vermeglio A."/>
            <person name="Achouak W."/>
            <person name="Heulin T."/>
        </authorList>
    </citation>
    <scope>NUCLEOTIDE SEQUENCE [LARGE SCALE GENOMIC DNA]</scope>
    <source>
        <strain evidence="12">ATCC BAA-407 / DSM 14655 / LMG 21543 / TTB310</strain>
    </source>
</reference>
<evidence type="ECO:0000256" key="7">
    <source>
        <dbReference type="ARBA" id="ARBA00022989"/>
    </source>
</evidence>
<comment type="subcellular location">
    <subcellularLocation>
        <location evidence="1">Cell membrane</location>
        <topology evidence="1">Multi-pass membrane protein</topology>
    </subcellularLocation>
</comment>
<keyword evidence="12" id="KW-1185">Reference proteome</keyword>
<keyword evidence="7 10" id="KW-1133">Transmembrane helix</keyword>
<proteinExistence type="inferred from homology"/>
<evidence type="ECO:0000256" key="9">
    <source>
        <dbReference type="ARBA" id="ARBA00037998"/>
    </source>
</evidence>
<evidence type="ECO:0000256" key="3">
    <source>
        <dbReference type="ARBA" id="ARBA00022475"/>
    </source>
</evidence>